<dbReference type="SUPFAM" id="SSF52402">
    <property type="entry name" value="Adenine nucleotide alpha hydrolases-like"/>
    <property type="match status" value="2"/>
</dbReference>
<comment type="caution">
    <text evidence="3">The sequence shown here is derived from an EMBL/GenBank/DDBJ whole genome shotgun (WGS) entry which is preliminary data.</text>
</comment>
<feature type="domain" description="UspA" evidence="2">
    <location>
        <begin position="155"/>
        <end position="276"/>
    </location>
</feature>
<accession>A0A7W5FUS2</accession>
<dbReference type="CDD" id="cd00293">
    <property type="entry name" value="USP-like"/>
    <property type="match status" value="1"/>
</dbReference>
<keyword evidence="4" id="KW-1185">Reference proteome</keyword>
<dbReference type="Pfam" id="PF00582">
    <property type="entry name" value="Usp"/>
    <property type="match status" value="2"/>
</dbReference>
<dbReference type="PANTHER" id="PTHR46268">
    <property type="entry name" value="STRESS RESPONSE PROTEIN NHAX"/>
    <property type="match status" value="1"/>
</dbReference>
<dbReference type="InterPro" id="IPR006015">
    <property type="entry name" value="Universal_stress_UspA"/>
</dbReference>
<sequence>MSYKTILVHADLSRAAPQRIRIAAELANAGNGHLIGAALTSTLGLILPGSFELGGEALATQMALMREDAQSSLSQFDAIARAAGVNSAEKRIVDDDAEGGMMVQARYADLVVVGQYDPDDKRAAARPDLPEYVMLNSARPVLVVPYAGKFERVGRKVLLAWDASMEATRAIANALPMLKAADLVTLAVFNPDERYGKHGEQPGADLALYLSRHGVKVEVSEQQTTMDVGNALLSLAADIDADLLVMGGYGHARFRQLLIGGVTRTILKCMTLPVLMSH</sequence>
<dbReference type="RefSeq" id="WP_183441827.1">
    <property type="nucleotide sequence ID" value="NZ_JACHXD010000008.1"/>
</dbReference>
<dbReference type="PRINTS" id="PR01438">
    <property type="entry name" value="UNVRSLSTRESS"/>
</dbReference>
<dbReference type="PANTHER" id="PTHR46268:SF15">
    <property type="entry name" value="UNIVERSAL STRESS PROTEIN HP_0031"/>
    <property type="match status" value="1"/>
</dbReference>
<dbReference type="EMBL" id="JACHXD010000008">
    <property type="protein sequence ID" value="MBB3120037.1"/>
    <property type="molecule type" value="Genomic_DNA"/>
</dbReference>
<evidence type="ECO:0000256" key="1">
    <source>
        <dbReference type="ARBA" id="ARBA00008791"/>
    </source>
</evidence>
<gene>
    <name evidence="3" type="ORF">FHS03_003096</name>
</gene>
<proteinExistence type="inferred from homology"/>
<dbReference type="Gene3D" id="3.40.50.12370">
    <property type="match status" value="1"/>
</dbReference>
<name>A0A7W5FUS2_9BURK</name>
<comment type="similarity">
    <text evidence="1">Belongs to the universal stress protein A family.</text>
</comment>
<protein>
    <submittedName>
        <fullName evidence="3">Nucleotide-binding universal stress UspA family protein</fullName>
    </submittedName>
</protein>
<organism evidence="3 4">
    <name type="scientific">Pseudoduganella violacea</name>
    <dbReference type="NCBI Taxonomy" id="1715466"/>
    <lineage>
        <taxon>Bacteria</taxon>
        <taxon>Pseudomonadati</taxon>
        <taxon>Pseudomonadota</taxon>
        <taxon>Betaproteobacteria</taxon>
        <taxon>Burkholderiales</taxon>
        <taxon>Oxalobacteraceae</taxon>
        <taxon>Telluria group</taxon>
        <taxon>Pseudoduganella</taxon>
    </lineage>
</organism>
<dbReference type="Proteomes" id="UP000541535">
    <property type="component" value="Unassembled WGS sequence"/>
</dbReference>
<dbReference type="AlphaFoldDB" id="A0A7W5FUS2"/>
<feature type="domain" description="UspA" evidence="2">
    <location>
        <begin position="3"/>
        <end position="145"/>
    </location>
</feature>
<reference evidence="3 4" key="1">
    <citation type="submission" date="2020-08" db="EMBL/GenBank/DDBJ databases">
        <title>Genomic Encyclopedia of Type Strains, Phase III (KMG-III): the genomes of soil and plant-associated and newly described type strains.</title>
        <authorList>
            <person name="Whitman W."/>
        </authorList>
    </citation>
    <scope>NUCLEOTIDE SEQUENCE [LARGE SCALE GENOMIC DNA]</scope>
    <source>
        <strain evidence="3 4">CECT 8897</strain>
    </source>
</reference>
<dbReference type="InterPro" id="IPR006016">
    <property type="entry name" value="UspA"/>
</dbReference>
<evidence type="ECO:0000259" key="2">
    <source>
        <dbReference type="Pfam" id="PF00582"/>
    </source>
</evidence>
<evidence type="ECO:0000313" key="4">
    <source>
        <dbReference type="Proteomes" id="UP000541535"/>
    </source>
</evidence>
<evidence type="ECO:0000313" key="3">
    <source>
        <dbReference type="EMBL" id="MBB3120037.1"/>
    </source>
</evidence>